<dbReference type="OrthoDB" id="7554291at2759"/>
<keyword evidence="2" id="KW-1185">Reference proteome</keyword>
<sequence>MDIDENNKKFLQCNRNWKKRIERRAMKRLRLEEQQDYALNRVCTLLKKEKLRFNNSSSSSSSSNDSFFIDNCEMSDQVEIFAEGENNVSNELNDLNQNNLNSETELKISDHETISNEDANIMSSETNTDDDSEHENIDAVFDNDEQKERYITLSLYEWALSGGILSMSKIDELLAWLRPVFPNLPKSYKTLLGTSDNINIINFRNGGQFWYRGIKDNLDGFILEEYLQRKEKIEIDINTDGLPLFRSSKKKFWPILGHLVGTKNEPFVIAIYFGTSDPSDIEEFLQDFVNEAKNLIDNGYVRNQRTYDFSIRHYILDAPARELIKCCIGHNAYASCEKCTVWGERSDNRQTYVDLDAPLRTNESFKNQTQSHHHKGVSPLLRLNTQMISQFRLESMYLVYEGVFKRLLELPLVLKILPENQDL</sequence>
<dbReference type="EMBL" id="LBMM01006504">
    <property type="protein sequence ID" value="KMQ90556.1"/>
    <property type="molecule type" value="Genomic_DNA"/>
</dbReference>
<dbReference type="PANTHER" id="PTHR33053">
    <property type="entry name" value="PROTEIN, PUTATIVE-RELATED"/>
    <property type="match status" value="1"/>
</dbReference>
<comment type="caution">
    <text evidence="1">The sequence shown here is derived from an EMBL/GenBank/DDBJ whole genome shotgun (WGS) entry which is preliminary data.</text>
</comment>
<dbReference type="Proteomes" id="UP000036403">
    <property type="component" value="Unassembled WGS sequence"/>
</dbReference>
<gene>
    <name evidence="1" type="ORF">RF55_9670</name>
</gene>
<dbReference type="PaxDb" id="67767-A0A0J7KJX6"/>
<dbReference type="AlphaFoldDB" id="A0A0J7KJX6"/>
<dbReference type="STRING" id="67767.A0A0J7KJX6"/>
<evidence type="ECO:0000313" key="1">
    <source>
        <dbReference type="EMBL" id="KMQ90556.1"/>
    </source>
</evidence>
<evidence type="ECO:0000313" key="2">
    <source>
        <dbReference type="Proteomes" id="UP000036403"/>
    </source>
</evidence>
<organism evidence="1 2">
    <name type="scientific">Lasius niger</name>
    <name type="common">Black garden ant</name>
    <dbReference type="NCBI Taxonomy" id="67767"/>
    <lineage>
        <taxon>Eukaryota</taxon>
        <taxon>Metazoa</taxon>
        <taxon>Ecdysozoa</taxon>
        <taxon>Arthropoda</taxon>
        <taxon>Hexapoda</taxon>
        <taxon>Insecta</taxon>
        <taxon>Pterygota</taxon>
        <taxon>Neoptera</taxon>
        <taxon>Endopterygota</taxon>
        <taxon>Hymenoptera</taxon>
        <taxon>Apocrita</taxon>
        <taxon>Aculeata</taxon>
        <taxon>Formicoidea</taxon>
        <taxon>Formicidae</taxon>
        <taxon>Formicinae</taxon>
        <taxon>Lasius</taxon>
        <taxon>Lasius</taxon>
    </lineage>
</organism>
<proteinExistence type="predicted"/>
<protein>
    <submittedName>
        <fullName evidence="1">Tpa: transposase domain-containing protein</fullName>
    </submittedName>
</protein>
<accession>A0A0J7KJX6</accession>
<reference evidence="1 2" key="1">
    <citation type="submission" date="2015-04" db="EMBL/GenBank/DDBJ databases">
        <title>Lasius niger genome sequencing.</title>
        <authorList>
            <person name="Konorov E.A."/>
            <person name="Nikitin M.A."/>
            <person name="Kirill M.V."/>
            <person name="Chang P."/>
        </authorList>
    </citation>
    <scope>NUCLEOTIDE SEQUENCE [LARGE SCALE GENOMIC DNA]</scope>
    <source>
        <tissue evidence="1">Whole</tissue>
    </source>
</reference>
<name>A0A0J7KJX6_LASNI</name>